<dbReference type="CDD" id="cd04301">
    <property type="entry name" value="NAT_SF"/>
    <property type="match status" value="2"/>
</dbReference>
<evidence type="ECO:0000256" key="4">
    <source>
        <dbReference type="ARBA" id="ARBA00023315"/>
    </source>
</evidence>
<comment type="similarity">
    <text evidence="1">Belongs to the HAT1 family.</text>
</comment>
<dbReference type="EMBL" id="JAYDYQ010002687">
    <property type="protein sequence ID" value="KAK4479096.1"/>
    <property type="molecule type" value="Genomic_DNA"/>
</dbReference>
<dbReference type="Proteomes" id="UP001291926">
    <property type="component" value="Unassembled WGS sequence"/>
</dbReference>
<dbReference type="InterPro" id="IPR000182">
    <property type="entry name" value="GNAT_dom"/>
</dbReference>
<evidence type="ECO:0000313" key="9">
    <source>
        <dbReference type="Proteomes" id="UP001291926"/>
    </source>
</evidence>
<dbReference type="Gene3D" id="3.40.630.30">
    <property type="match status" value="2"/>
</dbReference>
<evidence type="ECO:0000256" key="2">
    <source>
        <dbReference type="ARBA" id="ARBA00013184"/>
    </source>
</evidence>
<evidence type="ECO:0000313" key="8">
    <source>
        <dbReference type="EMBL" id="KAK4479096.1"/>
    </source>
</evidence>
<dbReference type="SUPFAM" id="SSF55729">
    <property type="entry name" value="Acyl-CoA N-acyltransferases (Nat)"/>
    <property type="match status" value="2"/>
</dbReference>
<dbReference type="Pfam" id="PF10394">
    <property type="entry name" value="Hat1_N"/>
    <property type="match status" value="1"/>
</dbReference>
<comment type="catalytic activity">
    <reaction evidence="5">
        <text>L-lysyl-[protein] + acetyl-CoA = N(6)-acetyl-L-lysyl-[protein] + CoA + H(+)</text>
        <dbReference type="Rhea" id="RHEA:45948"/>
        <dbReference type="Rhea" id="RHEA-COMP:9752"/>
        <dbReference type="Rhea" id="RHEA-COMP:10731"/>
        <dbReference type="ChEBI" id="CHEBI:15378"/>
        <dbReference type="ChEBI" id="CHEBI:29969"/>
        <dbReference type="ChEBI" id="CHEBI:57287"/>
        <dbReference type="ChEBI" id="CHEBI:57288"/>
        <dbReference type="ChEBI" id="CHEBI:61930"/>
        <dbReference type="EC" id="2.3.1.48"/>
    </reaction>
</comment>
<dbReference type="InterPro" id="IPR016181">
    <property type="entry name" value="Acyl_CoA_acyltransferase"/>
</dbReference>
<accession>A0ABR0CRF5</accession>
<evidence type="ECO:0000256" key="1">
    <source>
        <dbReference type="ARBA" id="ARBA00010543"/>
    </source>
</evidence>
<dbReference type="InterPro" id="IPR037113">
    <property type="entry name" value="Hat1_N_sf"/>
</dbReference>
<organism evidence="8 9">
    <name type="scientific">Penstemon davidsonii</name>
    <dbReference type="NCBI Taxonomy" id="160366"/>
    <lineage>
        <taxon>Eukaryota</taxon>
        <taxon>Viridiplantae</taxon>
        <taxon>Streptophyta</taxon>
        <taxon>Embryophyta</taxon>
        <taxon>Tracheophyta</taxon>
        <taxon>Spermatophyta</taxon>
        <taxon>Magnoliopsida</taxon>
        <taxon>eudicotyledons</taxon>
        <taxon>Gunneridae</taxon>
        <taxon>Pentapetalae</taxon>
        <taxon>asterids</taxon>
        <taxon>lamiids</taxon>
        <taxon>Lamiales</taxon>
        <taxon>Plantaginaceae</taxon>
        <taxon>Cheloneae</taxon>
        <taxon>Penstemon</taxon>
    </lineage>
</organism>
<dbReference type="EC" id="2.3.1.48" evidence="2"/>
<name>A0ABR0CRF5_9LAMI</name>
<comment type="caution">
    <text evidence="8">The sequence shown here is derived from an EMBL/GenBank/DDBJ whole genome shotgun (WGS) entry which is preliminary data.</text>
</comment>
<evidence type="ECO:0000259" key="6">
    <source>
        <dbReference type="Pfam" id="PF00583"/>
    </source>
</evidence>
<sequence length="657" mass="74764">MGTKNQSSTDSISDNKKRRRIGFSEIDAGIDANECIKIYLVSSKEEVDSPDSFQIEPVDLNHFFEEEDGKIYGYQGLKITVWLSSISFHAYADISFQSSLDGGKGITDLKSSLQNIFALNLVETKDDFLQTFSTESHYVKSIVSSAEVLQNKELPIDVEVFRVRGNAVGDLYSRLVPLVLLLVDGSNPIDVTDPSWDIYILVRGGRLLGFAAVYRFHRYPDSTRLRLGQILIIPTEQRKGYGRNLLEVLNNVAVAENVYDLTIEEPIDSLQHVRTCIDVQRMLVLDSIHHALDPIVSKLKHENLSKKSEPFRCVAPATIIDEVRKRLKINKRQFLQCWEILIYLSLDPIEKYMDNYMTIVSNRVKADVLGKESEVFATEFHALRPYLFCGIDLGFSGSNPIDVTDPSWDIYILVRGGRLLGFAAVYRFHRYPDSTRLRLGQILIIPTEQRKGYGRNLLEVLNNVAVAENVYDLTIEEPIDSLQHVRTCIDVQRMLVLDSIHHALDPIVSKLKHENLSKKSEPFRCVPPATIIDEVRKRLKINKRQFLQCWEILIYLSLDPIEKYMDNYMTIVSNRVKADVLGKESEGAGKRLIDIPTEFDSDMSFSMFKSEGGEATSIEKDDNQQGNIEEQLRQLVDERMKEIKSVAEKITVTKGAS</sequence>
<feature type="domain" description="N-acetyltransferase" evidence="6">
    <location>
        <begin position="197"/>
        <end position="258"/>
    </location>
</feature>
<keyword evidence="9" id="KW-1185">Reference proteome</keyword>
<dbReference type="InterPro" id="IPR019467">
    <property type="entry name" value="Hat1_N"/>
</dbReference>
<gene>
    <name evidence="8" type="ORF">RD792_014607</name>
</gene>
<proteinExistence type="inferred from homology"/>
<dbReference type="Pfam" id="PF00583">
    <property type="entry name" value="Acetyltransf_1"/>
    <property type="match status" value="2"/>
</dbReference>
<evidence type="ECO:0000256" key="5">
    <source>
        <dbReference type="ARBA" id="ARBA00048017"/>
    </source>
</evidence>
<dbReference type="InterPro" id="IPR017380">
    <property type="entry name" value="Hist_AcTrfase_B-typ_cat-su"/>
</dbReference>
<dbReference type="Gene3D" id="3.90.360.10">
    <property type="entry name" value="Histone acetyl transferase 1 (HAT1), N-terminal domain"/>
    <property type="match status" value="1"/>
</dbReference>
<reference evidence="8 9" key="1">
    <citation type="journal article" date="2023" name="bioRxiv">
        <title>Genome report: Whole genome sequence and annotation of Penstemon davidsonii.</title>
        <authorList>
            <person name="Ostevik K.L."/>
            <person name="Alabady M."/>
            <person name="Zhang M."/>
            <person name="Rausher M.D."/>
        </authorList>
    </citation>
    <scope>NUCLEOTIDE SEQUENCE [LARGE SCALE GENOMIC DNA]</scope>
    <source>
        <strain evidence="8">DNT005</strain>
        <tissue evidence="8">Whole leaf</tissue>
    </source>
</reference>
<feature type="domain" description="Histone acetyl transferase HAT1 N-terminal" evidence="7">
    <location>
        <begin position="30"/>
        <end position="184"/>
    </location>
</feature>
<feature type="domain" description="N-acetyltransferase" evidence="6">
    <location>
        <begin position="409"/>
        <end position="470"/>
    </location>
</feature>
<keyword evidence="4" id="KW-0012">Acyltransferase</keyword>
<dbReference type="PANTHER" id="PTHR12046">
    <property type="entry name" value="HISTONE ACETYLTRANSFERASE TYPE B CATALYTIC SUBUNIT"/>
    <property type="match status" value="1"/>
</dbReference>
<protein>
    <recommendedName>
        <fullName evidence="2">histone acetyltransferase</fullName>
        <ecNumber evidence="2">2.3.1.48</ecNumber>
    </recommendedName>
</protein>
<evidence type="ECO:0000256" key="3">
    <source>
        <dbReference type="ARBA" id="ARBA00022679"/>
    </source>
</evidence>
<keyword evidence="3" id="KW-0808">Transferase</keyword>
<evidence type="ECO:0000259" key="7">
    <source>
        <dbReference type="Pfam" id="PF10394"/>
    </source>
</evidence>